<evidence type="ECO:0000256" key="1">
    <source>
        <dbReference type="ARBA" id="ARBA00006484"/>
    </source>
</evidence>
<keyword evidence="2" id="KW-0521">NADP</keyword>
<dbReference type="InterPro" id="IPR002347">
    <property type="entry name" value="SDR_fam"/>
</dbReference>
<dbReference type="AlphaFoldDB" id="A0AAD6U370"/>
<dbReference type="Gene3D" id="3.40.50.720">
    <property type="entry name" value="NAD(P)-binding Rossmann-like Domain"/>
    <property type="match status" value="1"/>
</dbReference>
<evidence type="ECO:0000256" key="3">
    <source>
        <dbReference type="ARBA" id="ARBA00023002"/>
    </source>
</evidence>
<dbReference type="EMBL" id="JARJCN010000025">
    <property type="protein sequence ID" value="KAJ7088841.1"/>
    <property type="molecule type" value="Genomic_DNA"/>
</dbReference>
<evidence type="ECO:0000256" key="2">
    <source>
        <dbReference type="ARBA" id="ARBA00022857"/>
    </source>
</evidence>
<evidence type="ECO:0000313" key="4">
    <source>
        <dbReference type="EMBL" id="KAJ7088841.1"/>
    </source>
</evidence>
<dbReference type="SUPFAM" id="SSF51735">
    <property type="entry name" value="NAD(P)-binding Rossmann-fold domains"/>
    <property type="match status" value="1"/>
</dbReference>
<evidence type="ECO:0000313" key="5">
    <source>
        <dbReference type="Proteomes" id="UP001222325"/>
    </source>
</evidence>
<keyword evidence="5" id="KW-1185">Reference proteome</keyword>
<organism evidence="4 5">
    <name type="scientific">Mycena belliarum</name>
    <dbReference type="NCBI Taxonomy" id="1033014"/>
    <lineage>
        <taxon>Eukaryota</taxon>
        <taxon>Fungi</taxon>
        <taxon>Dikarya</taxon>
        <taxon>Basidiomycota</taxon>
        <taxon>Agaricomycotina</taxon>
        <taxon>Agaricomycetes</taxon>
        <taxon>Agaricomycetidae</taxon>
        <taxon>Agaricales</taxon>
        <taxon>Marasmiineae</taxon>
        <taxon>Mycenaceae</taxon>
        <taxon>Mycena</taxon>
    </lineage>
</organism>
<keyword evidence="3" id="KW-0560">Oxidoreductase</keyword>
<reference evidence="4" key="1">
    <citation type="submission" date="2023-03" db="EMBL/GenBank/DDBJ databases">
        <title>Massive genome expansion in bonnet fungi (Mycena s.s.) driven by repeated elements and novel gene families across ecological guilds.</title>
        <authorList>
            <consortium name="Lawrence Berkeley National Laboratory"/>
            <person name="Harder C.B."/>
            <person name="Miyauchi S."/>
            <person name="Viragh M."/>
            <person name="Kuo A."/>
            <person name="Thoen E."/>
            <person name="Andreopoulos B."/>
            <person name="Lu D."/>
            <person name="Skrede I."/>
            <person name="Drula E."/>
            <person name="Henrissat B."/>
            <person name="Morin E."/>
            <person name="Kohler A."/>
            <person name="Barry K."/>
            <person name="LaButti K."/>
            <person name="Morin E."/>
            <person name="Salamov A."/>
            <person name="Lipzen A."/>
            <person name="Mereny Z."/>
            <person name="Hegedus B."/>
            <person name="Baldrian P."/>
            <person name="Stursova M."/>
            <person name="Weitz H."/>
            <person name="Taylor A."/>
            <person name="Grigoriev I.V."/>
            <person name="Nagy L.G."/>
            <person name="Martin F."/>
            <person name="Kauserud H."/>
        </authorList>
    </citation>
    <scope>NUCLEOTIDE SEQUENCE</scope>
    <source>
        <strain evidence="4">CBHHK173m</strain>
    </source>
</reference>
<dbReference type="GO" id="GO:0016491">
    <property type="term" value="F:oxidoreductase activity"/>
    <property type="evidence" value="ECO:0007669"/>
    <property type="project" value="UniProtKB-KW"/>
</dbReference>
<dbReference type="PRINTS" id="PR00081">
    <property type="entry name" value="GDHRDH"/>
</dbReference>
<dbReference type="PANTHER" id="PTHR24320:SF282">
    <property type="entry name" value="WW DOMAIN-CONTAINING OXIDOREDUCTASE"/>
    <property type="match status" value="1"/>
</dbReference>
<dbReference type="InterPro" id="IPR036291">
    <property type="entry name" value="NAD(P)-bd_dom_sf"/>
</dbReference>
<dbReference type="Pfam" id="PF00106">
    <property type="entry name" value="adh_short"/>
    <property type="match status" value="1"/>
</dbReference>
<comment type="similarity">
    <text evidence="1">Belongs to the short-chain dehydrogenases/reductases (SDR) family.</text>
</comment>
<name>A0AAD6U370_9AGAR</name>
<proteinExistence type="inferred from homology"/>
<protein>
    <submittedName>
        <fullName evidence="4">NAD(P)-binding protein</fullName>
    </submittedName>
</protein>
<sequence>MCSKFEPARDVPDLSGKIVLVTGANSGIGYETVKVLLLKNARVYLAARSAEKAKEAIKQLETKTGKQAQFLELDLADLRSVRRAANDFLARESRLDILFNNGGVMIPPSDELTVQGYDLQFGTNTIGHFMLTELLLPALTVAHTHSGTPARIIHTSSSGHSGAAPRADFFDSLKGGPKRDALVKKWGSLTAPWTLYGSSKLGNIILANHYAATHTPDVLVSCSLHPGLIRSGIQRHGPGVFKFVTGLAFSPTPVGAYTQLWAGTTATPEQINAKYFMPVGVDTRPGGRTGDGELAKEVIQYLKAAIAEF</sequence>
<dbReference type="Proteomes" id="UP001222325">
    <property type="component" value="Unassembled WGS sequence"/>
</dbReference>
<comment type="caution">
    <text evidence="4">The sequence shown here is derived from an EMBL/GenBank/DDBJ whole genome shotgun (WGS) entry which is preliminary data.</text>
</comment>
<dbReference type="PANTHER" id="PTHR24320">
    <property type="entry name" value="RETINOL DEHYDROGENASE"/>
    <property type="match status" value="1"/>
</dbReference>
<accession>A0AAD6U370</accession>
<gene>
    <name evidence="4" type="ORF">B0H15DRAFT_1022347</name>
</gene>